<reference evidence="2" key="1">
    <citation type="submission" date="2017-10" db="EMBL/GenBank/DDBJ databases">
        <authorList>
            <person name="Armitage A.D."/>
            <person name="Barbara D.J."/>
            <person name="Woodhall J.W."/>
            <person name="Sreenivasaprasad S."/>
            <person name="Lane C.R."/>
            <person name="Clarkson J.P."/>
            <person name="Harrison R.J."/>
        </authorList>
    </citation>
    <scope>NUCLEOTIDE SEQUENCE</scope>
    <source>
        <strain evidence="2">FERA 1164</strain>
        <strain evidence="3">FERA 635</strain>
    </source>
</reference>
<reference evidence="2" key="2">
    <citation type="journal article" date="2019" name="bioRxiv">
        <title>Genomics, evolutionary history and diagnostics of the Alternaria alternata species group including apple and Asian pear pathotypes.</title>
        <authorList>
            <person name="Armitage A.D."/>
            <person name="Cockerton H.M."/>
            <person name="Sreenivasaprasad S."/>
            <person name="Woodhall J.W."/>
            <person name="Lane C.R."/>
            <person name="Harrison R.J."/>
            <person name="Clarkson J.P."/>
        </authorList>
    </citation>
    <scope>NUCLEOTIDE SEQUENCE</scope>
    <source>
        <strain evidence="2">FERA 1164</strain>
        <strain evidence="3">FERA 635</strain>
    </source>
</reference>
<gene>
    <name evidence="2" type="ORF">AA0115_g8183</name>
    <name evidence="3" type="ORF">AA0119_g3798</name>
</gene>
<evidence type="ECO:0000313" key="4">
    <source>
        <dbReference type="Proteomes" id="UP000292340"/>
    </source>
</evidence>
<comment type="caution">
    <text evidence="2">The sequence shown here is derived from an EMBL/GenBank/DDBJ whole genome shotgun (WGS) entry which is preliminary data.</text>
</comment>
<feature type="compositionally biased region" description="Basic residues" evidence="1">
    <location>
        <begin position="15"/>
        <end position="29"/>
    </location>
</feature>
<dbReference type="Proteomes" id="UP000292340">
    <property type="component" value="Unassembled WGS sequence"/>
</dbReference>
<protein>
    <recommendedName>
        <fullName evidence="6">Small EDRK-rich factor-like N-terminal domain-containing protein</fullName>
    </recommendedName>
</protein>
<evidence type="ECO:0008006" key="6">
    <source>
        <dbReference type="Google" id="ProtNLM"/>
    </source>
</evidence>
<dbReference type="Proteomes" id="UP000293195">
    <property type="component" value="Unassembled WGS sequence"/>
</dbReference>
<dbReference type="AlphaFoldDB" id="A0AB37WBA9"/>
<proteinExistence type="predicted"/>
<feature type="region of interest" description="Disordered" evidence="1">
    <location>
        <begin position="1"/>
        <end position="55"/>
    </location>
</feature>
<evidence type="ECO:0000256" key="1">
    <source>
        <dbReference type="SAM" id="MobiDB-lite"/>
    </source>
</evidence>
<feature type="compositionally biased region" description="Basic and acidic residues" evidence="1">
    <location>
        <begin position="30"/>
        <end position="40"/>
    </location>
</feature>
<dbReference type="EMBL" id="PDXF01000010">
    <property type="protein sequence ID" value="RYO04524.1"/>
    <property type="molecule type" value="Genomic_DNA"/>
</dbReference>
<evidence type="ECO:0000313" key="3">
    <source>
        <dbReference type="EMBL" id="RYO04524.1"/>
    </source>
</evidence>
<name>A0AB37WBA9_9PLEO</name>
<organism evidence="2 4">
    <name type="scientific">Alternaria tenuissima</name>
    <dbReference type="NCBI Taxonomy" id="119927"/>
    <lineage>
        <taxon>Eukaryota</taxon>
        <taxon>Fungi</taxon>
        <taxon>Dikarya</taxon>
        <taxon>Ascomycota</taxon>
        <taxon>Pezizomycotina</taxon>
        <taxon>Dothideomycetes</taxon>
        <taxon>Pleosporomycetidae</taxon>
        <taxon>Pleosporales</taxon>
        <taxon>Pleosporineae</taxon>
        <taxon>Pleosporaceae</taxon>
        <taxon>Alternaria</taxon>
        <taxon>Alternaria sect. Alternaria</taxon>
        <taxon>Alternaria alternata complex</taxon>
    </lineage>
</organism>
<evidence type="ECO:0000313" key="2">
    <source>
        <dbReference type="EMBL" id="RYN24369.1"/>
    </source>
</evidence>
<sequence length="55" mass="6271">MDTSIDFHYHEVSVKKGKSKKDKSGKKSKKAETRSKRESDLENQGFAEQDLRTGV</sequence>
<accession>A0AB37WBA9</accession>
<evidence type="ECO:0000313" key="5">
    <source>
        <dbReference type="Proteomes" id="UP000293195"/>
    </source>
</evidence>
<dbReference type="EMBL" id="PDXB01000022">
    <property type="protein sequence ID" value="RYN24369.1"/>
    <property type="molecule type" value="Genomic_DNA"/>
</dbReference>
<feature type="compositionally biased region" description="Basic and acidic residues" evidence="1">
    <location>
        <begin position="1"/>
        <end position="14"/>
    </location>
</feature>
<keyword evidence="5" id="KW-1185">Reference proteome</keyword>